<keyword evidence="3" id="KW-0227">DNA damage</keyword>
<evidence type="ECO:0000256" key="2">
    <source>
        <dbReference type="ARBA" id="ARBA00022759"/>
    </source>
</evidence>
<dbReference type="CDD" id="cd00221">
    <property type="entry name" value="Vsr"/>
    <property type="match status" value="1"/>
</dbReference>
<keyword evidence="2 7" id="KW-0255">Endonuclease</keyword>
<evidence type="ECO:0000256" key="6">
    <source>
        <dbReference type="ARBA" id="ARBA00029466"/>
    </source>
</evidence>
<name>A0A9D2H8C3_9FIRM</name>
<dbReference type="EMBL" id="DXAK01000007">
    <property type="protein sequence ID" value="HJA05772.1"/>
    <property type="molecule type" value="Genomic_DNA"/>
</dbReference>
<keyword evidence="4" id="KW-0378">Hydrolase</keyword>
<reference evidence="7" key="2">
    <citation type="submission" date="2021-04" db="EMBL/GenBank/DDBJ databases">
        <authorList>
            <person name="Gilroy R."/>
        </authorList>
    </citation>
    <scope>NUCLEOTIDE SEQUENCE</scope>
    <source>
        <strain evidence="7">ChiSjej2B20-11307</strain>
    </source>
</reference>
<evidence type="ECO:0000256" key="4">
    <source>
        <dbReference type="ARBA" id="ARBA00022801"/>
    </source>
</evidence>
<dbReference type="GO" id="GO:0004519">
    <property type="term" value="F:endonuclease activity"/>
    <property type="evidence" value="ECO:0007669"/>
    <property type="project" value="UniProtKB-KW"/>
</dbReference>
<dbReference type="GO" id="GO:0006298">
    <property type="term" value="P:mismatch repair"/>
    <property type="evidence" value="ECO:0007669"/>
    <property type="project" value="InterPro"/>
</dbReference>
<dbReference type="GO" id="GO:0016787">
    <property type="term" value="F:hydrolase activity"/>
    <property type="evidence" value="ECO:0007669"/>
    <property type="project" value="UniProtKB-KW"/>
</dbReference>
<accession>A0A9D2H8C3</accession>
<dbReference type="Proteomes" id="UP000824223">
    <property type="component" value="Unassembled WGS sequence"/>
</dbReference>
<proteinExistence type="inferred from homology"/>
<dbReference type="Gene3D" id="3.40.960.10">
    <property type="entry name" value="VSR Endonuclease"/>
    <property type="match status" value="1"/>
</dbReference>
<evidence type="ECO:0000256" key="3">
    <source>
        <dbReference type="ARBA" id="ARBA00022763"/>
    </source>
</evidence>
<dbReference type="Pfam" id="PF03852">
    <property type="entry name" value="Vsr"/>
    <property type="match status" value="1"/>
</dbReference>
<dbReference type="NCBIfam" id="TIGR00632">
    <property type="entry name" value="vsr"/>
    <property type="match status" value="1"/>
</dbReference>
<keyword evidence="5" id="KW-0234">DNA repair</keyword>
<evidence type="ECO:0000256" key="5">
    <source>
        <dbReference type="ARBA" id="ARBA00023204"/>
    </source>
</evidence>
<gene>
    <name evidence="7" type="ORF">H9798_01300</name>
</gene>
<dbReference type="SUPFAM" id="SSF52980">
    <property type="entry name" value="Restriction endonuclease-like"/>
    <property type="match status" value="1"/>
</dbReference>
<dbReference type="AlphaFoldDB" id="A0A9D2H8C3"/>
<comment type="similarity">
    <text evidence="6">Belongs to the Vsr family.</text>
</comment>
<organism evidence="7 8">
    <name type="scientific">Candidatus Mediterraneibacter pullicola</name>
    <dbReference type="NCBI Taxonomy" id="2838682"/>
    <lineage>
        <taxon>Bacteria</taxon>
        <taxon>Bacillati</taxon>
        <taxon>Bacillota</taxon>
        <taxon>Clostridia</taxon>
        <taxon>Lachnospirales</taxon>
        <taxon>Lachnospiraceae</taxon>
        <taxon>Mediterraneibacter</taxon>
    </lineage>
</organism>
<evidence type="ECO:0000313" key="8">
    <source>
        <dbReference type="Proteomes" id="UP000824223"/>
    </source>
</evidence>
<dbReference type="InterPro" id="IPR004603">
    <property type="entry name" value="DNA_mismatch_endonuc_vsr"/>
</dbReference>
<protein>
    <submittedName>
        <fullName evidence="7">Very short patch repair endonuclease</fullName>
    </submittedName>
</protein>
<comment type="caution">
    <text evidence="7">The sequence shown here is derived from an EMBL/GenBank/DDBJ whole genome shotgun (WGS) entry which is preliminary data.</text>
</comment>
<evidence type="ECO:0000256" key="1">
    <source>
        <dbReference type="ARBA" id="ARBA00022722"/>
    </source>
</evidence>
<evidence type="ECO:0000313" key="7">
    <source>
        <dbReference type="EMBL" id="HJA05772.1"/>
    </source>
</evidence>
<sequence>MRDGKERDPKVTHKIMSAIPSKDTKPEMMLRRELWHRNLRYRVNYKELPGKPDIVFTRYRIAIFCDGDFWHGHNWAIRGMSSLDEELEGYSDFWRSKILRNIARDDEVNHALDYMGWTVIRIWESDIKNDITACVQRVISELNKSGMTTK</sequence>
<keyword evidence="1" id="KW-0540">Nuclease</keyword>
<reference evidence="7" key="1">
    <citation type="journal article" date="2021" name="PeerJ">
        <title>Extensive microbial diversity within the chicken gut microbiome revealed by metagenomics and culture.</title>
        <authorList>
            <person name="Gilroy R."/>
            <person name="Ravi A."/>
            <person name="Getino M."/>
            <person name="Pursley I."/>
            <person name="Horton D.L."/>
            <person name="Alikhan N.F."/>
            <person name="Baker D."/>
            <person name="Gharbi K."/>
            <person name="Hall N."/>
            <person name="Watson M."/>
            <person name="Adriaenssens E.M."/>
            <person name="Foster-Nyarko E."/>
            <person name="Jarju S."/>
            <person name="Secka A."/>
            <person name="Antonio M."/>
            <person name="Oren A."/>
            <person name="Chaudhuri R.R."/>
            <person name="La Ragione R."/>
            <person name="Hildebrand F."/>
            <person name="Pallen M.J."/>
        </authorList>
    </citation>
    <scope>NUCLEOTIDE SEQUENCE</scope>
    <source>
        <strain evidence="7">ChiSjej2B20-11307</strain>
    </source>
</reference>
<dbReference type="InterPro" id="IPR011335">
    <property type="entry name" value="Restrct_endonuc-II-like"/>
</dbReference>